<gene>
    <name evidence="1" type="ORF">MGAL_10B074589</name>
</gene>
<dbReference type="OrthoDB" id="6099674at2759"/>
<name>A0A8B6EQN6_MYTGA</name>
<protein>
    <submittedName>
        <fullName evidence="1">Uncharacterized protein</fullName>
    </submittedName>
</protein>
<organism evidence="1 2">
    <name type="scientific">Mytilus galloprovincialis</name>
    <name type="common">Mediterranean mussel</name>
    <dbReference type="NCBI Taxonomy" id="29158"/>
    <lineage>
        <taxon>Eukaryota</taxon>
        <taxon>Metazoa</taxon>
        <taxon>Spiralia</taxon>
        <taxon>Lophotrochozoa</taxon>
        <taxon>Mollusca</taxon>
        <taxon>Bivalvia</taxon>
        <taxon>Autobranchia</taxon>
        <taxon>Pteriomorphia</taxon>
        <taxon>Mytilida</taxon>
        <taxon>Mytiloidea</taxon>
        <taxon>Mytilidae</taxon>
        <taxon>Mytilinae</taxon>
        <taxon>Mytilus</taxon>
    </lineage>
</organism>
<evidence type="ECO:0000313" key="2">
    <source>
        <dbReference type="Proteomes" id="UP000596742"/>
    </source>
</evidence>
<comment type="caution">
    <text evidence="1">The sequence shown here is derived from an EMBL/GenBank/DDBJ whole genome shotgun (WGS) entry which is preliminary data.</text>
</comment>
<accession>A0A8B6EQN6</accession>
<reference evidence="1" key="1">
    <citation type="submission" date="2018-11" db="EMBL/GenBank/DDBJ databases">
        <authorList>
            <person name="Alioto T."/>
            <person name="Alioto T."/>
        </authorList>
    </citation>
    <scope>NUCLEOTIDE SEQUENCE</scope>
</reference>
<proteinExistence type="predicted"/>
<sequence length="415" mass="47901">MAKSLQRFIENDFLRDLKSNLWSTAFVYLDIQGCNAHEFHNFSTDTWVDFANNKEPKVVGKSICELFRRAFIDLLVETQKKDSVEIFKQKTIRCLEEFLKAVDEGTHHSDCLKEMTMKSEKMKKEDIQAVLAVHLFTPLLFEGEVIADSLAYKSETSSMKNENSEPECPFCIESVNTGNTNFGCTKLWHGRADITVKTKECRNVVKVASDWIENLEEQSEPVLKKARLEQDVDELFDSNGLTVVEPSYIQDKAVHQLFSEKGYMETITQTIVNAFVAVKQNKQLEDHLIPSFFVTAHCLFINFYNVGKDILLAQSKPLLFFQKGKLNYDTIISLWMALNFEKLTVDSLDENYKTSGFRKCLIKLGVLNEYENEVESDFISAQKPTTSSGETDYYINIERTFEILKEFRKKVNFQR</sequence>
<keyword evidence="2" id="KW-1185">Reference proteome</keyword>
<evidence type="ECO:0000313" key="1">
    <source>
        <dbReference type="EMBL" id="VDI38338.1"/>
    </source>
</evidence>
<dbReference type="AlphaFoldDB" id="A0A8B6EQN6"/>
<dbReference type="Proteomes" id="UP000596742">
    <property type="component" value="Unassembled WGS sequence"/>
</dbReference>
<dbReference type="EMBL" id="UYJE01005570">
    <property type="protein sequence ID" value="VDI38338.1"/>
    <property type="molecule type" value="Genomic_DNA"/>
</dbReference>